<dbReference type="AlphaFoldDB" id="A0AAW1NJP4"/>
<keyword evidence="7 10" id="KW-0472">Membrane</keyword>
<dbReference type="PANTHER" id="PTHR21137">
    <property type="entry name" value="ODORANT RECEPTOR"/>
    <property type="match status" value="1"/>
</dbReference>
<keyword evidence="3 10" id="KW-0716">Sensory transduction</keyword>
<gene>
    <name evidence="11" type="ORF">QE152_g493</name>
</gene>
<evidence type="ECO:0000256" key="3">
    <source>
        <dbReference type="ARBA" id="ARBA00022606"/>
    </source>
</evidence>
<keyword evidence="8 10" id="KW-0675">Receptor</keyword>
<protein>
    <recommendedName>
        <fullName evidence="10">Odorant receptor</fullName>
    </recommendedName>
</protein>
<dbReference type="GO" id="GO:0004984">
    <property type="term" value="F:olfactory receptor activity"/>
    <property type="evidence" value="ECO:0007669"/>
    <property type="project" value="InterPro"/>
</dbReference>
<reference evidence="11 12" key="1">
    <citation type="journal article" date="2024" name="BMC Genomics">
        <title>De novo assembly and annotation of Popillia japonica's genome with initial clues to its potential as an invasive pest.</title>
        <authorList>
            <person name="Cucini C."/>
            <person name="Boschi S."/>
            <person name="Funari R."/>
            <person name="Cardaioli E."/>
            <person name="Iannotti N."/>
            <person name="Marturano G."/>
            <person name="Paoli F."/>
            <person name="Bruttini M."/>
            <person name="Carapelli A."/>
            <person name="Frati F."/>
            <person name="Nardi F."/>
        </authorList>
    </citation>
    <scope>NUCLEOTIDE SEQUENCE [LARGE SCALE GENOMIC DNA]</scope>
    <source>
        <strain evidence="11">DMR45628</strain>
    </source>
</reference>
<evidence type="ECO:0000256" key="7">
    <source>
        <dbReference type="ARBA" id="ARBA00023136"/>
    </source>
</evidence>
<keyword evidence="9 10" id="KW-0807">Transducer</keyword>
<evidence type="ECO:0000256" key="5">
    <source>
        <dbReference type="ARBA" id="ARBA00022725"/>
    </source>
</evidence>
<evidence type="ECO:0000256" key="1">
    <source>
        <dbReference type="ARBA" id="ARBA00004651"/>
    </source>
</evidence>
<keyword evidence="5 10" id="KW-0552">Olfaction</keyword>
<evidence type="ECO:0000256" key="10">
    <source>
        <dbReference type="RuleBase" id="RU351113"/>
    </source>
</evidence>
<feature type="transmembrane region" description="Helical" evidence="10">
    <location>
        <begin position="74"/>
        <end position="98"/>
    </location>
</feature>
<dbReference type="Pfam" id="PF02949">
    <property type="entry name" value="7tm_6"/>
    <property type="match status" value="3"/>
</dbReference>
<dbReference type="PANTHER" id="PTHR21137:SF35">
    <property type="entry name" value="ODORANT RECEPTOR 19A-RELATED"/>
    <property type="match status" value="1"/>
</dbReference>
<keyword evidence="12" id="KW-1185">Reference proteome</keyword>
<evidence type="ECO:0000256" key="9">
    <source>
        <dbReference type="ARBA" id="ARBA00023224"/>
    </source>
</evidence>
<dbReference type="InterPro" id="IPR004117">
    <property type="entry name" value="7tm6_olfct_rcpt"/>
</dbReference>
<evidence type="ECO:0000256" key="6">
    <source>
        <dbReference type="ARBA" id="ARBA00022989"/>
    </source>
</evidence>
<evidence type="ECO:0000313" key="12">
    <source>
        <dbReference type="Proteomes" id="UP001458880"/>
    </source>
</evidence>
<comment type="subcellular location">
    <subcellularLocation>
        <location evidence="1 10">Cell membrane</location>
        <topology evidence="1 10">Multi-pass membrane protein</topology>
    </subcellularLocation>
</comment>
<keyword evidence="6 10" id="KW-1133">Transmembrane helix</keyword>
<name>A0AAW1NJP4_POPJA</name>
<sequence length="465" mass="55221">MEAFVLFSQYYFFLIYVPVVYAFDNFYIAYSIHVILQLRLLKYSFEQIKHEDESGLIHQCVRQHKLLLGRMRSVYFWMLLFHYAVTLITGCSHLYIILLAQPGLFEMIASTIYLAALIVEFGVYTISVEEIVYQLTDISRSIYMSTWYERNLSDKRDLLMIMMKTQRQKYLSAAGMIDMNVDTFGSALLKYVCFIYYKSDIEKMLDDLQEFWKITEVPEIDKVTKIVYKYLFLGQKMYMLAGFTVLCIYDLRPLLEKQTRFMFECWPLLNNSIIVESIVLFSQYYFFLISLSVVYAFDNFYIAYSIHLIMQLKLLRYTFENIRDEDESERIHQCIRQHKLLLAQPGLFEMTASTIYFAAIIGEFAYYTISVEEIVYQLTDISRSIYMSRWYERNLSDKRDLLIIMMKTQRQKYLSAAGIIDMSVDTFGSVSFNVLIWLKFNVKKFPSRLPFPQDVFALPPIEKYP</sequence>
<dbReference type="GO" id="GO:0005886">
    <property type="term" value="C:plasma membrane"/>
    <property type="evidence" value="ECO:0007669"/>
    <property type="project" value="UniProtKB-SubCell"/>
</dbReference>
<keyword evidence="2" id="KW-1003">Cell membrane</keyword>
<comment type="caution">
    <text evidence="11">The sequence shown here is derived from an EMBL/GenBank/DDBJ whole genome shotgun (WGS) entry which is preliminary data.</text>
</comment>
<evidence type="ECO:0000256" key="2">
    <source>
        <dbReference type="ARBA" id="ARBA00022475"/>
    </source>
</evidence>
<evidence type="ECO:0000313" key="11">
    <source>
        <dbReference type="EMBL" id="KAK9758864.1"/>
    </source>
</evidence>
<comment type="similarity">
    <text evidence="10">Belongs to the insect chemoreceptor superfamily. Heteromeric odorant receptor channel (TC 1.A.69) family.</text>
</comment>
<feature type="transmembrane region" description="Helical" evidence="10">
    <location>
        <begin position="413"/>
        <end position="438"/>
    </location>
</feature>
<feature type="transmembrane region" description="Helical" evidence="10">
    <location>
        <begin position="104"/>
        <end position="126"/>
    </location>
</feature>
<feature type="transmembrane region" description="Helical" evidence="10">
    <location>
        <begin position="230"/>
        <end position="249"/>
    </location>
</feature>
<evidence type="ECO:0000256" key="4">
    <source>
        <dbReference type="ARBA" id="ARBA00022692"/>
    </source>
</evidence>
<dbReference type="EMBL" id="JASPKY010000003">
    <property type="protein sequence ID" value="KAK9758864.1"/>
    <property type="molecule type" value="Genomic_DNA"/>
</dbReference>
<organism evidence="11 12">
    <name type="scientific">Popillia japonica</name>
    <name type="common">Japanese beetle</name>
    <dbReference type="NCBI Taxonomy" id="7064"/>
    <lineage>
        <taxon>Eukaryota</taxon>
        <taxon>Metazoa</taxon>
        <taxon>Ecdysozoa</taxon>
        <taxon>Arthropoda</taxon>
        <taxon>Hexapoda</taxon>
        <taxon>Insecta</taxon>
        <taxon>Pterygota</taxon>
        <taxon>Neoptera</taxon>
        <taxon>Endopterygota</taxon>
        <taxon>Coleoptera</taxon>
        <taxon>Polyphaga</taxon>
        <taxon>Scarabaeiformia</taxon>
        <taxon>Scarabaeidae</taxon>
        <taxon>Rutelinae</taxon>
        <taxon>Popillia</taxon>
    </lineage>
</organism>
<keyword evidence="4 10" id="KW-0812">Transmembrane</keyword>
<dbReference type="GO" id="GO:0007165">
    <property type="term" value="P:signal transduction"/>
    <property type="evidence" value="ECO:0007669"/>
    <property type="project" value="UniProtKB-KW"/>
</dbReference>
<proteinExistence type="inferred from homology"/>
<dbReference type="GO" id="GO:0005549">
    <property type="term" value="F:odorant binding"/>
    <property type="evidence" value="ECO:0007669"/>
    <property type="project" value="InterPro"/>
</dbReference>
<comment type="caution">
    <text evidence="10">Lacks conserved residue(s) required for the propagation of feature annotation.</text>
</comment>
<feature type="transmembrane region" description="Helical" evidence="10">
    <location>
        <begin position="12"/>
        <end position="36"/>
    </location>
</feature>
<evidence type="ECO:0000256" key="8">
    <source>
        <dbReference type="ARBA" id="ARBA00023170"/>
    </source>
</evidence>
<dbReference type="Proteomes" id="UP001458880">
    <property type="component" value="Unassembled WGS sequence"/>
</dbReference>
<accession>A0AAW1NJP4</accession>